<evidence type="ECO:0000313" key="4">
    <source>
        <dbReference type="Proteomes" id="UP000822688"/>
    </source>
</evidence>
<dbReference type="EMBL" id="CM026423">
    <property type="protein sequence ID" value="KAG0582243.1"/>
    <property type="molecule type" value="Genomic_DNA"/>
</dbReference>
<keyword evidence="4" id="KW-1185">Reference proteome</keyword>
<keyword evidence="2" id="KW-0812">Transmembrane</keyword>
<feature type="transmembrane region" description="Helical" evidence="2">
    <location>
        <begin position="149"/>
        <end position="169"/>
    </location>
</feature>
<dbReference type="Proteomes" id="UP000822688">
    <property type="component" value="Chromosome 3"/>
</dbReference>
<sequence length="241" mass="26435">MASQCHCLSVNPSAFRVSASYGCSASSSTTCNLGVTQPRVFFRGQRLQSQRLSQPSLSSSSRPLVQCVSSTVGRSGGDGDQRPQSSVTSNVVDKASEPIRAFPWAKVGNVLLRRIQEQFWTVGKWLVIPVLALSVLSELSYTLVQEKVLIVPIGMVCGIVFAGIMKETALELSPSIEEGKIPWHLVALGLLLVAFKFIAPYLPIWGRISVPHFANGGLWQVIVLFKDWRKNYAERKTAEQS</sequence>
<evidence type="ECO:0000256" key="1">
    <source>
        <dbReference type="SAM" id="MobiDB-lite"/>
    </source>
</evidence>
<proteinExistence type="predicted"/>
<protein>
    <submittedName>
        <fullName evidence="3">Uncharacterized protein</fullName>
    </submittedName>
</protein>
<name>A0A8T0IIF9_CERPU</name>
<feature type="transmembrane region" description="Helical" evidence="2">
    <location>
        <begin position="122"/>
        <end position="143"/>
    </location>
</feature>
<evidence type="ECO:0000313" key="3">
    <source>
        <dbReference type="EMBL" id="KAG0582243.1"/>
    </source>
</evidence>
<keyword evidence="2" id="KW-1133">Transmembrane helix</keyword>
<dbReference type="PANTHER" id="PTHR36000">
    <property type="entry name" value="DEFECTIVE 1273 PROTEIN, PUTATIVE-RELATED"/>
    <property type="match status" value="1"/>
</dbReference>
<keyword evidence="2" id="KW-0472">Membrane</keyword>
<dbReference type="PANTHER" id="PTHR36000:SF2">
    <property type="entry name" value="DEFECTIVE 1273 PROTEIN, PUTATIVE-RELATED"/>
    <property type="match status" value="1"/>
</dbReference>
<reference evidence="3" key="1">
    <citation type="submission" date="2020-06" db="EMBL/GenBank/DDBJ databases">
        <title>WGS assembly of Ceratodon purpureus strain R40.</title>
        <authorList>
            <person name="Carey S.B."/>
            <person name="Jenkins J."/>
            <person name="Shu S."/>
            <person name="Lovell J.T."/>
            <person name="Sreedasyam A."/>
            <person name="Maumus F."/>
            <person name="Tiley G.P."/>
            <person name="Fernandez-Pozo N."/>
            <person name="Barry K."/>
            <person name="Chen C."/>
            <person name="Wang M."/>
            <person name="Lipzen A."/>
            <person name="Daum C."/>
            <person name="Saski C.A."/>
            <person name="Payton A.C."/>
            <person name="Mcbreen J.C."/>
            <person name="Conrad R.E."/>
            <person name="Kollar L.M."/>
            <person name="Olsson S."/>
            <person name="Huttunen S."/>
            <person name="Landis J.B."/>
            <person name="Wickett N.J."/>
            <person name="Johnson M.G."/>
            <person name="Rensing S.A."/>
            <person name="Grimwood J."/>
            <person name="Schmutz J."/>
            <person name="Mcdaniel S.F."/>
        </authorList>
    </citation>
    <scope>NUCLEOTIDE SEQUENCE</scope>
    <source>
        <strain evidence="3">R40</strain>
    </source>
</reference>
<dbReference type="AlphaFoldDB" id="A0A8T0IIF9"/>
<organism evidence="3 4">
    <name type="scientific">Ceratodon purpureus</name>
    <name type="common">Fire moss</name>
    <name type="synonym">Dicranum purpureum</name>
    <dbReference type="NCBI Taxonomy" id="3225"/>
    <lineage>
        <taxon>Eukaryota</taxon>
        <taxon>Viridiplantae</taxon>
        <taxon>Streptophyta</taxon>
        <taxon>Embryophyta</taxon>
        <taxon>Bryophyta</taxon>
        <taxon>Bryophytina</taxon>
        <taxon>Bryopsida</taxon>
        <taxon>Dicranidae</taxon>
        <taxon>Pseudoditrichales</taxon>
        <taxon>Ditrichaceae</taxon>
        <taxon>Ceratodon</taxon>
    </lineage>
</organism>
<accession>A0A8T0IIF9</accession>
<evidence type="ECO:0000256" key="2">
    <source>
        <dbReference type="SAM" id="Phobius"/>
    </source>
</evidence>
<gene>
    <name evidence="3" type="ORF">KC19_3G045400</name>
</gene>
<feature type="compositionally biased region" description="Polar residues" evidence="1">
    <location>
        <begin position="82"/>
        <end position="91"/>
    </location>
</feature>
<feature type="transmembrane region" description="Helical" evidence="2">
    <location>
        <begin position="181"/>
        <end position="198"/>
    </location>
</feature>
<feature type="region of interest" description="Disordered" evidence="1">
    <location>
        <begin position="72"/>
        <end position="91"/>
    </location>
</feature>
<comment type="caution">
    <text evidence="3">The sequence shown here is derived from an EMBL/GenBank/DDBJ whole genome shotgun (WGS) entry which is preliminary data.</text>
</comment>